<evidence type="ECO:0008006" key="4">
    <source>
        <dbReference type="Google" id="ProtNLM"/>
    </source>
</evidence>
<keyword evidence="3" id="KW-1185">Reference proteome</keyword>
<evidence type="ECO:0000256" key="1">
    <source>
        <dbReference type="SAM" id="SignalP"/>
    </source>
</evidence>
<reference evidence="2" key="1">
    <citation type="submission" date="2020-08" db="EMBL/GenBank/DDBJ databases">
        <title>Multicomponent nature underlies the extraordinary mechanical properties of spider dragline silk.</title>
        <authorList>
            <person name="Kono N."/>
            <person name="Nakamura H."/>
            <person name="Mori M."/>
            <person name="Yoshida Y."/>
            <person name="Ohtoshi R."/>
            <person name="Malay A.D."/>
            <person name="Moran D.A.P."/>
            <person name="Tomita M."/>
            <person name="Numata K."/>
            <person name="Arakawa K."/>
        </authorList>
    </citation>
    <scope>NUCLEOTIDE SEQUENCE</scope>
</reference>
<dbReference type="Proteomes" id="UP000887013">
    <property type="component" value="Unassembled WGS sequence"/>
</dbReference>
<dbReference type="AlphaFoldDB" id="A0A8X6JNI5"/>
<dbReference type="EMBL" id="BMAW01090881">
    <property type="protein sequence ID" value="GFS46957.1"/>
    <property type="molecule type" value="Genomic_DNA"/>
</dbReference>
<sequence length="124" mass="14447">MQSAFAQQLVAIIVFCGSFVLVPLDPCDSLPGRQYLTTGVCLSPFRLPRLRARPKDSVRCHAPRRGQGPVRSGCRPHRRLLPLVFQQKWREHGGRAFRERGYQEHSHRDCQDRLRLWDAHLHRK</sequence>
<proteinExistence type="predicted"/>
<accession>A0A8X6JNI5</accession>
<gene>
    <name evidence="2" type="ORF">NPIL_367411</name>
</gene>
<feature type="signal peptide" evidence="1">
    <location>
        <begin position="1"/>
        <end position="29"/>
    </location>
</feature>
<comment type="caution">
    <text evidence="2">The sequence shown here is derived from an EMBL/GenBank/DDBJ whole genome shotgun (WGS) entry which is preliminary data.</text>
</comment>
<name>A0A8X6JNI5_NEPPI</name>
<organism evidence="2 3">
    <name type="scientific">Nephila pilipes</name>
    <name type="common">Giant wood spider</name>
    <name type="synonym">Nephila maculata</name>
    <dbReference type="NCBI Taxonomy" id="299642"/>
    <lineage>
        <taxon>Eukaryota</taxon>
        <taxon>Metazoa</taxon>
        <taxon>Ecdysozoa</taxon>
        <taxon>Arthropoda</taxon>
        <taxon>Chelicerata</taxon>
        <taxon>Arachnida</taxon>
        <taxon>Araneae</taxon>
        <taxon>Araneomorphae</taxon>
        <taxon>Entelegynae</taxon>
        <taxon>Araneoidea</taxon>
        <taxon>Nephilidae</taxon>
        <taxon>Nephila</taxon>
    </lineage>
</organism>
<dbReference type="OrthoDB" id="10563677at2759"/>
<evidence type="ECO:0000313" key="2">
    <source>
        <dbReference type="EMBL" id="GFS46957.1"/>
    </source>
</evidence>
<protein>
    <recommendedName>
        <fullName evidence="4">Secreted protein</fullName>
    </recommendedName>
</protein>
<keyword evidence="1" id="KW-0732">Signal</keyword>
<evidence type="ECO:0000313" key="3">
    <source>
        <dbReference type="Proteomes" id="UP000887013"/>
    </source>
</evidence>
<feature type="chain" id="PRO_5036492886" description="Secreted protein" evidence="1">
    <location>
        <begin position="30"/>
        <end position="124"/>
    </location>
</feature>